<dbReference type="OrthoDB" id="6057352at2"/>
<evidence type="ECO:0000313" key="2">
    <source>
        <dbReference type="Proteomes" id="UP000234950"/>
    </source>
</evidence>
<dbReference type="Proteomes" id="UP000234950">
    <property type="component" value="Unassembled WGS sequence"/>
</dbReference>
<keyword evidence="2" id="KW-1185">Reference proteome</keyword>
<organism evidence="1 2">
    <name type="scientific">Neobacillus cucumis</name>
    <dbReference type="NCBI Taxonomy" id="1740721"/>
    <lineage>
        <taxon>Bacteria</taxon>
        <taxon>Bacillati</taxon>
        <taxon>Bacillota</taxon>
        <taxon>Bacilli</taxon>
        <taxon>Bacillales</taxon>
        <taxon>Bacillaceae</taxon>
        <taxon>Neobacillus</taxon>
    </lineage>
</organism>
<protein>
    <recommendedName>
        <fullName evidence="3">DUF3800 domain-containing protein</fullName>
    </recommendedName>
</protein>
<gene>
    <name evidence="1" type="ORF">CVD27_23160</name>
</gene>
<reference evidence="1 2" key="1">
    <citation type="submission" date="2017-11" db="EMBL/GenBank/DDBJ databases">
        <title>Comparitive Functional Genomics of Dry Heat Resistant strains isolated from the Viking Spacecraft.</title>
        <authorList>
            <person name="Seuylemezian A."/>
            <person name="Cooper K."/>
            <person name="Vaishampayan P."/>
        </authorList>
    </citation>
    <scope>NUCLEOTIDE SEQUENCE [LARGE SCALE GENOMIC DNA]</scope>
    <source>
        <strain evidence="1 2">V32-6</strain>
    </source>
</reference>
<evidence type="ECO:0000313" key="1">
    <source>
        <dbReference type="EMBL" id="PLS01851.1"/>
    </source>
</evidence>
<evidence type="ECO:0008006" key="3">
    <source>
        <dbReference type="Google" id="ProtNLM"/>
    </source>
</evidence>
<accession>A0A2N5H8L3</accession>
<comment type="caution">
    <text evidence="1">The sequence shown here is derived from an EMBL/GenBank/DDBJ whole genome shotgun (WGS) entry which is preliminary data.</text>
</comment>
<dbReference type="InterPro" id="IPR024524">
    <property type="entry name" value="DUF3800"/>
</dbReference>
<dbReference type="EMBL" id="PGVE01000088">
    <property type="protein sequence ID" value="PLS01851.1"/>
    <property type="molecule type" value="Genomic_DNA"/>
</dbReference>
<sequence length="393" mass="46695">MVGKLEEIQYAFIDEFGDYRFDFERGNGSTNFIIVSILIKESNKERIERELKQISQEYFQPGEIDPNIIEQNPNKTMQFLNDIKDLPFSVYAYVIDKRKIREDHGILYKTPFLKYLNRKIYDDLNRTFEQLDLAANVQESKLFIREFKTYIKTRNIPDLFNYSTFGFNNTHSEILLQLVNLITRILATGYERTAFSNQYRSFSKIFKSKIAAINLLPLDYKNFLFDYQTEHHHSKYDEIIIKQSVNLTYKYIEKHRKSEEEEEKLKLDFLKFLLFNLKENPDEYVYTEEILDNLNAIRDVKLTPHSFRSSIVSKLRDSGLLIASSNKGYKLPVSLNDLYDFVNLSSLTIHPMIQRISKCRDQILLTTNNEIDILEQKEYDYLKRIIDFGKLKI</sequence>
<dbReference type="Pfam" id="PF12686">
    <property type="entry name" value="DUF3800"/>
    <property type="match status" value="1"/>
</dbReference>
<dbReference type="AlphaFoldDB" id="A0A2N5H8L3"/>
<proteinExistence type="predicted"/>
<name>A0A2N5H8L3_9BACI</name>